<dbReference type="EMBL" id="BSTX01000001">
    <property type="protein sequence ID" value="GLZ75482.1"/>
    <property type="molecule type" value="Genomic_DNA"/>
</dbReference>
<dbReference type="InterPro" id="IPR014043">
    <property type="entry name" value="Acyl_transferase_dom"/>
</dbReference>
<dbReference type="InterPro" id="IPR001242">
    <property type="entry name" value="Condensation_dom"/>
</dbReference>
<feature type="compositionally biased region" description="Polar residues" evidence="1">
    <location>
        <begin position="917"/>
        <end position="937"/>
    </location>
</feature>
<evidence type="ECO:0000256" key="1">
    <source>
        <dbReference type="SAM" id="MobiDB-lite"/>
    </source>
</evidence>
<feature type="compositionally biased region" description="Low complexity" evidence="1">
    <location>
        <begin position="827"/>
        <end position="844"/>
    </location>
</feature>
<dbReference type="Gene3D" id="3.40.366.10">
    <property type="entry name" value="Malonyl-Coenzyme A Acyl Carrier Protein, domain 2"/>
    <property type="match status" value="1"/>
</dbReference>
<feature type="compositionally biased region" description="Basic and acidic residues" evidence="1">
    <location>
        <begin position="594"/>
        <end position="607"/>
    </location>
</feature>
<feature type="compositionally biased region" description="Basic and acidic residues" evidence="1">
    <location>
        <begin position="776"/>
        <end position="793"/>
    </location>
</feature>
<dbReference type="InterPro" id="IPR001227">
    <property type="entry name" value="Ac_transferase_dom_sf"/>
</dbReference>
<dbReference type="SUPFAM" id="SSF52151">
    <property type="entry name" value="FabD/lysophospholipase-like"/>
    <property type="match status" value="1"/>
</dbReference>
<dbReference type="Pfam" id="PF00668">
    <property type="entry name" value="Condensation"/>
    <property type="match status" value="1"/>
</dbReference>
<dbReference type="InterPro" id="IPR023213">
    <property type="entry name" value="CAT-like_dom_sf"/>
</dbReference>
<feature type="region of interest" description="Disordered" evidence="1">
    <location>
        <begin position="724"/>
        <end position="947"/>
    </location>
</feature>
<dbReference type="SUPFAM" id="SSF55048">
    <property type="entry name" value="Probable ACP-binding domain of malonyl-CoA ACP transacylase"/>
    <property type="match status" value="1"/>
</dbReference>
<dbReference type="PANTHER" id="PTHR45527:SF1">
    <property type="entry name" value="FATTY ACID SYNTHASE"/>
    <property type="match status" value="1"/>
</dbReference>
<evidence type="ECO:0000259" key="2">
    <source>
        <dbReference type="SMART" id="SM00827"/>
    </source>
</evidence>
<dbReference type="SMART" id="SM00827">
    <property type="entry name" value="PKS_AT"/>
    <property type="match status" value="1"/>
</dbReference>
<dbReference type="Gene3D" id="3.40.50.12780">
    <property type="entry name" value="N-terminal domain of ligase-like"/>
    <property type="match status" value="1"/>
</dbReference>
<dbReference type="SUPFAM" id="SSF56801">
    <property type="entry name" value="Acetyl-CoA synthetase-like"/>
    <property type="match status" value="1"/>
</dbReference>
<protein>
    <recommendedName>
        <fullName evidence="2">Malonyl-CoA:ACP transacylase (MAT) domain-containing protein</fullName>
    </recommendedName>
</protein>
<dbReference type="Gene3D" id="3.30.559.10">
    <property type="entry name" value="Chloramphenicol acetyltransferase-like domain"/>
    <property type="match status" value="1"/>
</dbReference>
<evidence type="ECO:0000313" key="4">
    <source>
        <dbReference type="Proteomes" id="UP001165079"/>
    </source>
</evidence>
<dbReference type="SUPFAM" id="SSF52777">
    <property type="entry name" value="CoA-dependent acyltransferases"/>
    <property type="match status" value="2"/>
</dbReference>
<dbReference type="Pfam" id="PF00698">
    <property type="entry name" value="Acyl_transf_1"/>
    <property type="match status" value="1"/>
</dbReference>
<reference evidence="3" key="1">
    <citation type="submission" date="2023-03" db="EMBL/GenBank/DDBJ databases">
        <title>Actinorhabdospora filicis NBRC 111898.</title>
        <authorList>
            <person name="Ichikawa N."/>
            <person name="Sato H."/>
            <person name="Tonouchi N."/>
        </authorList>
    </citation>
    <scope>NUCLEOTIDE SEQUENCE</scope>
    <source>
        <strain evidence="3">NBRC 111898</strain>
    </source>
</reference>
<evidence type="ECO:0000313" key="3">
    <source>
        <dbReference type="EMBL" id="GLZ75482.1"/>
    </source>
</evidence>
<dbReference type="GO" id="GO:0031177">
    <property type="term" value="F:phosphopantetheine binding"/>
    <property type="evidence" value="ECO:0007669"/>
    <property type="project" value="TreeGrafter"/>
</dbReference>
<dbReference type="Gene3D" id="3.30.559.30">
    <property type="entry name" value="Nonribosomal peptide synthetase, condensation domain"/>
    <property type="match status" value="1"/>
</dbReference>
<dbReference type="RefSeq" id="WP_285660719.1">
    <property type="nucleotide sequence ID" value="NZ_BSTX01000001.1"/>
</dbReference>
<feature type="compositionally biased region" description="Polar residues" evidence="1">
    <location>
        <begin position="845"/>
        <end position="859"/>
    </location>
</feature>
<sequence length="1744" mass="179340">MSQSPTPPEGPVAFVYAGPESSVGDAAELALDPAFAAVLDECAGAYREVTGANLRGRLAYPDPDWPADIAQPVLVSLQLAMTAALAAHGVTPGHVFGHGTGELTALVAAGALDAREAVRLVSLRARLMQEYGAPAGAVEVRATAAEAEALCARVPGIETAAVDGPDRRVLAGPEDAVAALIALCEGTGVRTRRQQVTRAFHTSLADPVLRELEEELAGMRFRPTRLPVTSGVDGRTRPPGWLPDAAHLRDQARLPVRFDLALGALLGSGCRTLVQVGPEGVRANAGGEASSGAALLTGEVETGRVGARWHAAGNLYYAGVSIAPPPEPPPTPRTPTVTTTAPPPTRIIAPDPVVGRHRARAAEQERILRVLAAAGALDVSLSLPDAGYPRVLEIARFAEAHGLRALWLPGPVPAAAIAGQTRRLLLRLDAATAAERAVVDDASEGRAGYALHTPFTHPDERWRGRADAIAANAGEAAEAARLGLDAIVDAAGPAAAYRAVRHDGRVAVRVPLDAAADPARLAEAREAGADEVIVVLGAEAPEWGEFGEAHRGEIHGGAPGAVEGEAAGAAMASAAEREVGPEVEADSVSAPVGEHSHFDGGEHGAEHAAEHEEVAIEGGFWAATGGPLEAAGTRYPRTPGGDASAPGTDPLSRAGRGPADTAHGPTATDIGARATGGESETEPEADSASVTARTGAGASEHGPTAASASGVDTHADELAHGEMGASLGQDGIDGIDGIDGKTEPDSDSVRTPAAPVTPAQASTPAPPLSTSAQARADADRLGDGDPAEGREAEPDSVSGQATPAPGVTPSRAAPRADRATEPDSVSGRATPTPGTAPGQAAPRANQATEPDSDSASVSGLASASPTSDPTAAPNAPNTPAAPTTSAATAEPAKAARSTAAEPTPASEGETEPDSESDSASGSANLTSAPTSDPTPSQAPDPVHAPLSPAQTLLWPHRSDGNLVRAVQFDGPLTVSALTAALRAVVARHEPLRTMYSDITGRPLQIVLPQVDLDVPVTDLTGYHEDTAVRHALATASSASLDQAAGKAVSFQLLRFSYTRHVLICAFHPLTVDPWSYQVLAAELAELYRAALDGEAAPLPAAVPYSSLPAPEVSAGTGAYWAERFAVAPEPLDLPSDRVRPEAPGPGAGSVNLEVPSALAERVRALAADAGVTVPTVVLTAFAAALHGLSGREDVVVGAEVPGAGALVGPLSRLLPIRLDMSGDPAFTLLLASARDATAAARGHAAGVPHVPALAATVEFDGGILEPALTGVRTTVLDFPPDPLRTDLRLRVWQRDGLRWRLDYRDDVFGEEVAQNVLGAVLDVLVAAVATPSAPLTEILGLGEPLTPAVTGPAMPPSTDSVHELFELQAAATPDAVAVVCGETTWTYRELRERAGTLARLLHRHGTGAGDLVAVLIPRRPDLIAAQLAVLRLGAVFLPLDPARPLDELTGTARGARMVLASRNAPDLGVAVVHVEDDPGETGEPPAPPADPERAAYHVRTQVPGRTVAVSHRALVNMVRWGMTTLGLASGDAVAHMLDLDLDVNLAEIYPALLAGAAVHMVPEELRDDELELTAWWTLKRITVACLPAPLADRVFARPLPDGNRLRFLLVGGRKVRRRPPISFPTVFSLYGVPENAIVAALAILAQEGEDAPDIGLPVDNNRLYIVDRHGGPARPGTPGELWIGGAGVASGYPGDPEATAAAFRPGPDGTTLFRTGDQVRLRGDGALEYCGPVPAWAVGHRRPS</sequence>
<comment type="caution">
    <text evidence="3">The sequence shown here is derived from an EMBL/GenBank/DDBJ whole genome shotgun (WGS) entry which is preliminary data.</text>
</comment>
<dbReference type="GO" id="GO:0043041">
    <property type="term" value="P:amino acid activation for nonribosomal peptide biosynthetic process"/>
    <property type="evidence" value="ECO:0007669"/>
    <property type="project" value="TreeGrafter"/>
</dbReference>
<proteinExistence type="predicted"/>
<feature type="region of interest" description="Disordered" evidence="1">
    <location>
        <begin position="625"/>
        <end position="710"/>
    </location>
</feature>
<feature type="region of interest" description="Disordered" evidence="1">
    <location>
        <begin position="326"/>
        <end position="346"/>
    </location>
</feature>
<dbReference type="InterPro" id="IPR016036">
    <property type="entry name" value="Malonyl_transacylase_ACP-bd"/>
</dbReference>
<gene>
    <name evidence="3" type="ORF">Afil01_02890</name>
</gene>
<dbReference type="GO" id="GO:0008610">
    <property type="term" value="P:lipid biosynthetic process"/>
    <property type="evidence" value="ECO:0007669"/>
    <property type="project" value="UniProtKB-ARBA"/>
</dbReference>
<dbReference type="GO" id="GO:0044550">
    <property type="term" value="P:secondary metabolite biosynthetic process"/>
    <property type="evidence" value="ECO:0007669"/>
    <property type="project" value="TreeGrafter"/>
</dbReference>
<dbReference type="GO" id="GO:0005737">
    <property type="term" value="C:cytoplasm"/>
    <property type="evidence" value="ECO:0007669"/>
    <property type="project" value="TreeGrafter"/>
</dbReference>
<dbReference type="Pfam" id="PF00501">
    <property type="entry name" value="AMP-binding"/>
    <property type="match status" value="2"/>
</dbReference>
<feature type="region of interest" description="Disordered" evidence="1">
    <location>
        <begin position="575"/>
        <end position="607"/>
    </location>
</feature>
<dbReference type="Proteomes" id="UP001165079">
    <property type="component" value="Unassembled WGS sequence"/>
</dbReference>
<feature type="compositionally biased region" description="Basic and acidic residues" evidence="1">
    <location>
        <begin position="738"/>
        <end position="748"/>
    </location>
</feature>
<keyword evidence="4" id="KW-1185">Reference proteome</keyword>
<dbReference type="InterPro" id="IPR000873">
    <property type="entry name" value="AMP-dep_synth/lig_dom"/>
</dbReference>
<dbReference type="Gene3D" id="3.30.70.250">
    <property type="entry name" value="Malonyl-CoA ACP transacylase, ACP-binding"/>
    <property type="match status" value="1"/>
</dbReference>
<feature type="compositionally biased region" description="Low complexity" evidence="1">
    <location>
        <begin position="334"/>
        <end position="346"/>
    </location>
</feature>
<dbReference type="GO" id="GO:0016740">
    <property type="term" value="F:transferase activity"/>
    <property type="evidence" value="ECO:0007669"/>
    <property type="project" value="InterPro"/>
</dbReference>
<feature type="domain" description="Malonyl-CoA:ACP transacylase (MAT)" evidence="2">
    <location>
        <begin position="23"/>
        <end position="325"/>
    </location>
</feature>
<dbReference type="PANTHER" id="PTHR45527">
    <property type="entry name" value="NONRIBOSOMAL PEPTIDE SYNTHETASE"/>
    <property type="match status" value="1"/>
</dbReference>
<accession>A0A9W6SGK5</accession>
<dbReference type="InterPro" id="IPR016035">
    <property type="entry name" value="Acyl_Trfase/lysoPLipase"/>
</dbReference>
<dbReference type="InterPro" id="IPR042099">
    <property type="entry name" value="ANL_N_sf"/>
</dbReference>
<feature type="compositionally biased region" description="Low complexity" evidence="1">
    <location>
        <begin position="861"/>
        <end position="903"/>
    </location>
</feature>
<feature type="compositionally biased region" description="Polar residues" evidence="1">
    <location>
        <begin position="759"/>
        <end position="771"/>
    </location>
</feature>
<name>A0A9W6SGK5_9ACTN</name>
<organism evidence="3 4">
    <name type="scientific">Actinorhabdospora filicis</name>
    <dbReference type="NCBI Taxonomy" id="1785913"/>
    <lineage>
        <taxon>Bacteria</taxon>
        <taxon>Bacillati</taxon>
        <taxon>Actinomycetota</taxon>
        <taxon>Actinomycetes</taxon>
        <taxon>Micromonosporales</taxon>
        <taxon>Micromonosporaceae</taxon>
        <taxon>Actinorhabdospora</taxon>
    </lineage>
</organism>